<proteinExistence type="predicted"/>
<dbReference type="SUPFAM" id="SSF48403">
    <property type="entry name" value="Ankyrin repeat"/>
    <property type="match status" value="1"/>
</dbReference>
<dbReference type="OrthoDB" id="19174at2759"/>
<dbReference type="PANTHER" id="PTHR24171:SF9">
    <property type="entry name" value="ANKYRIN REPEAT DOMAIN-CONTAINING PROTEIN 39"/>
    <property type="match status" value="1"/>
</dbReference>
<dbReference type="InterPro" id="IPR036770">
    <property type="entry name" value="Ankyrin_rpt-contain_sf"/>
</dbReference>
<gene>
    <name evidence="4" type="ORF">BCR42DRAFT_417120</name>
</gene>
<accession>A0A1X2IDG6</accession>
<protein>
    <submittedName>
        <fullName evidence="4">Ankyrin repeat-containing domain protein</fullName>
    </submittedName>
</protein>
<keyword evidence="1" id="KW-0677">Repeat</keyword>
<feature type="repeat" description="ANK" evidence="3">
    <location>
        <begin position="39"/>
        <end position="71"/>
    </location>
</feature>
<feature type="repeat" description="ANK" evidence="3">
    <location>
        <begin position="6"/>
        <end position="38"/>
    </location>
</feature>
<sequence>MKSASSNDNNLWVAAGDGQLQRVKELVEGGAQVNERDEFGYTALHAAVSYNHKDVLEYLLEHGGDINIEDFDKDTPLYVCEHADLAQFLVDHGANVHHKNSEGVSPAQTANEEGWDDVAKLLAALTGETLEKASDDDDDENDKALTYLQNDDNSDADDDMTLRPEFAQQVEQVMHKIQQDGGVQDEEELRQVVTNMVLQQVKQSIGDTPSS</sequence>
<dbReference type="PRINTS" id="PR01415">
    <property type="entry name" value="ANKYRIN"/>
</dbReference>
<dbReference type="SMART" id="SM00248">
    <property type="entry name" value="ANK"/>
    <property type="match status" value="3"/>
</dbReference>
<dbReference type="PROSITE" id="PS50088">
    <property type="entry name" value="ANK_REPEAT"/>
    <property type="match status" value="2"/>
</dbReference>
<evidence type="ECO:0000313" key="4">
    <source>
        <dbReference type="EMBL" id="ORZ14533.1"/>
    </source>
</evidence>
<dbReference type="STRING" id="90262.A0A1X2IDG6"/>
<dbReference type="Proteomes" id="UP000193560">
    <property type="component" value="Unassembled WGS sequence"/>
</dbReference>
<evidence type="ECO:0000313" key="5">
    <source>
        <dbReference type="Proteomes" id="UP000193560"/>
    </source>
</evidence>
<reference evidence="4 5" key="1">
    <citation type="submission" date="2016-07" db="EMBL/GenBank/DDBJ databases">
        <title>Pervasive Adenine N6-methylation of Active Genes in Fungi.</title>
        <authorList>
            <consortium name="DOE Joint Genome Institute"/>
            <person name="Mondo S.J."/>
            <person name="Dannebaum R.O."/>
            <person name="Kuo R.C."/>
            <person name="Labutti K."/>
            <person name="Haridas S."/>
            <person name="Kuo A."/>
            <person name="Salamov A."/>
            <person name="Ahrendt S.R."/>
            <person name="Lipzen A."/>
            <person name="Sullivan W."/>
            <person name="Andreopoulos W.B."/>
            <person name="Clum A."/>
            <person name="Lindquist E."/>
            <person name="Daum C."/>
            <person name="Ramamoorthy G.K."/>
            <person name="Gryganskyi A."/>
            <person name="Culley D."/>
            <person name="Magnuson J.K."/>
            <person name="James T.Y."/>
            <person name="O'Malley M.A."/>
            <person name="Stajich J.E."/>
            <person name="Spatafora J.W."/>
            <person name="Visel A."/>
            <person name="Grigoriev I.V."/>
        </authorList>
    </citation>
    <scope>NUCLEOTIDE SEQUENCE [LARGE SCALE GENOMIC DNA]</scope>
    <source>
        <strain evidence="4 5">NRRL 1336</strain>
    </source>
</reference>
<dbReference type="Pfam" id="PF12796">
    <property type="entry name" value="Ank_2"/>
    <property type="match status" value="1"/>
</dbReference>
<evidence type="ECO:0000256" key="2">
    <source>
        <dbReference type="ARBA" id="ARBA00023043"/>
    </source>
</evidence>
<dbReference type="AlphaFoldDB" id="A0A1X2IDG6"/>
<keyword evidence="2 3" id="KW-0040">ANK repeat</keyword>
<name>A0A1X2IDG6_9FUNG</name>
<dbReference type="InterPro" id="IPR002110">
    <property type="entry name" value="Ankyrin_rpt"/>
</dbReference>
<dbReference type="Gene3D" id="1.25.40.20">
    <property type="entry name" value="Ankyrin repeat-containing domain"/>
    <property type="match status" value="1"/>
</dbReference>
<dbReference type="EMBL" id="MCGE01000014">
    <property type="protein sequence ID" value="ORZ14533.1"/>
    <property type="molecule type" value="Genomic_DNA"/>
</dbReference>
<comment type="caution">
    <text evidence="4">The sequence shown here is derived from an EMBL/GenBank/DDBJ whole genome shotgun (WGS) entry which is preliminary data.</text>
</comment>
<organism evidence="4 5">
    <name type="scientific">Absidia repens</name>
    <dbReference type="NCBI Taxonomy" id="90262"/>
    <lineage>
        <taxon>Eukaryota</taxon>
        <taxon>Fungi</taxon>
        <taxon>Fungi incertae sedis</taxon>
        <taxon>Mucoromycota</taxon>
        <taxon>Mucoromycotina</taxon>
        <taxon>Mucoromycetes</taxon>
        <taxon>Mucorales</taxon>
        <taxon>Cunninghamellaceae</taxon>
        <taxon>Absidia</taxon>
    </lineage>
</organism>
<evidence type="ECO:0000256" key="1">
    <source>
        <dbReference type="ARBA" id="ARBA00022737"/>
    </source>
</evidence>
<keyword evidence="5" id="KW-1185">Reference proteome</keyword>
<dbReference type="PANTHER" id="PTHR24171">
    <property type="entry name" value="ANKYRIN REPEAT DOMAIN-CONTAINING PROTEIN 39-RELATED"/>
    <property type="match status" value="1"/>
</dbReference>
<dbReference type="PROSITE" id="PS50297">
    <property type="entry name" value="ANK_REP_REGION"/>
    <property type="match status" value="1"/>
</dbReference>
<evidence type="ECO:0000256" key="3">
    <source>
        <dbReference type="PROSITE-ProRule" id="PRU00023"/>
    </source>
</evidence>